<comment type="subcellular location">
    <subcellularLocation>
        <location evidence="1">Cytoplasm</location>
        <location evidence="1">Cytoskeleton</location>
    </subcellularLocation>
</comment>
<protein>
    <submittedName>
        <fullName evidence="4">RNA-DNA hybrid ribonuclease</fullName>
    </submittedName>
</protein>
<accession>A0AAD5XRQ6</accession>
<dbReference type="SMART" id="SM00368">
    <property type="entry name" value="LRR_RI"/>
    <property type="match status" value="3"/>
</dbReference>
<sequence>MAGKKGGGKKAGGKKQKEADAAAATLLKITQLKELKGSYASNCKFFVAEPQAPLVKRIETELKNADGPEDIDKIILGSLSLAPNDIYSMTTTFDRYSALSGLYLWKTKTDLKGLEALASFLCTHPTVASLHLMDCQITPVAARHVQTICKTSVGLRALVVDHNPLGTEGLSAIFAGIQENPASVIQKASFRYCEAGSTAADAVGAALASNATLTELQLDGNFLGDAGIGLLARYLRSNTTLKSLFIAANQISNVFPSAAPPIPTPYLTGRTEPIPPSSRPPLPNAQTPLAQFCAALASENGSLTFLDLRGNHIGNTGAEHVLEMLKSRKALLGGKQAEGMMVYVTERMSEDLFEKIWELNDAMAGSGAKKGKGGKKGKKK</sequence>
<evidence type="ECO:0000256" key="1">
    <source>
        <dbReference type="ARBA" id="ARBA00004245"/>
    </source>
</evidence>
<name>A0AAD5XRQ6_9FUNG</name>
<dbReference type="Pfam" id="PF13516">
    <property type="entry name" value="LRR_6"/>
    <property type="match status" value="3"/>
</dbReference>
<dbReference type="AlphaFoldDB" id="A0AAD5XRQ6"/>
<gene>
    <name evidence="4" type="primary">RNH1_1</name>
    <name evidence="4" type="ORF">HDU87_001776</name>
</gene>
<dbReference type="PANTHER" id="PTHR24107">
    <property type="entry name" value="YNEIN REGULATORY COMPLEX SUBUNIT 5"/>
    <property type="match status" value="1"/>
</dbReference>
<dbReference type="PANTHER" id="PTHR24107:SF23">
    <property type="entry name" value="FLAGELLAR MEMBER 5"/>
    <property type="match status" value="1"/>
</dbReference>
<dbReference type="InterPro" id="IPR032675">
    <property type="entry name" value="LRR_dom_sf"/>
</dbReference>
<evidence type="ECO:0000256" key="2">
    <source>
        <dbReference type="ARBA" id="ARBA00022490"/>
    </source>
</evidence>
<proteinExistence type="predicted"/>
<dbReference type="GO" id="GO:0005856">
    <property type="term" value="C:cytoskeleton"/>
    <property type="evidence" value="ECO:0007669"/>
    <property type="project" value="UniProtKB-SubCell"/>
</dbReference>
<keyword evidence="2" id="KW-0963">Cytoplasm</keyword>
<comment type="caution">
    <text evidence="4">The sequence shown here is derived from an EMBL/GenBank/DDBJ whole genome shotgun (WGS) entry which is preliminary data.</text>
</comment>
<keyword evidence="3" id="KW-0206">Cytoskeleton</keyword>
<reference evidence="4" key="1">
    <citation type="submission" date="2020-05" db="EMBL/GenBank/DDBJ databases">
        <title>Phylogenomic resolution of chytrid fungi.</title>
        <authorList>
            <person name="Stajich J.E."/>
            <person name="Amses K."/>
            <person name="Simmons R."/>
            <person name="Seto K."/>
            <person name="Myers J."/>
            <person name="Bonds A."/>
            <person name="Quandt C.A."/>
            <person name="Barry K."/>
            <person name="Liu P."/>
            <person name="Grigoriev I."/>
            <person name="Longcore J.E."/>
            <person name="James T.Y."/>
        </authorList>
    </citation>
    <scope>NUCLEOTIDE SEQUENCE</scope>
    <source>
        <strain evidence="4">JEL0379</strain>
    </source>
</reference>
<dbReference type="EMBL" id="JADGJQ010000015">
    <property type="protein sequence ID" value="KAJ3180663.1"/>
    <property type="molecule type" value="Genomic_DNA"/>
</dbReference>
<organism evidence="4 5">
    <name type="scientific">Geranomyces variabilis</name>
    <dbReference type="NCBI Taxonomy" id="109894"/>
    <lineage>
        <taxon>Eukaryota</taxon>
        <taxon>Fungi</taxon>
        <taxon>Fungi incertae sedis</taxon>
        <taxon>Chytridiomycota</taxon>
        <taxon>Chytridiomycota incertae sedis</taxon>
        <taxon>Chytridiomycetes</taxon>
        <taxon>Spizellomycetales</taxon>
        <taxon>Powellomycetaceae</taxon>
        <taxon>Geranomyces</taxon>
    </lineage>
</organism>
<dbReference type="InterPro" id="IPR001611">
    <property type="entry name" value="Leu-rich_rpt"/>
</dbReference>
<evidence type="ECO:0000256" key="3">
    <source>
        <dbReference type="ARBA" id="ARBA00023212"/>
    </source>
</evidence>
<dbReference type="InterPro" id="IPR052410">
    <property type="entry name" value="DRC5"/>
</dbReference>
<dbReference type="Gene3D" id="3.80.10.10">
    <property type="entry name" value="Ribonuclease Inhibitor"/>
    <property type="match status" value="3"/>
</dbReference>
<keyword evidence="5" id="KW-1185">Reference proteome</keyword>
<evidence type="ECO:0000313" key="5">
    <source>
        <dbReference type="Proteomes" id="UP001212152"/>
    </source>
</evidence>
<evidence type="ECO:0000313" key="4">
    <source>
        <dbReference type="EMBL" id="KAJ3180663.1"/>
    </source>
</evidence>
<dbReference type="SUPFAM" id="SSF52047">
    <property type="entry name" value="RNI-like"/>
    <property type="match status" value="1"/>
</dbReference>
<dbReference type="Proteomes" id="UP001212152">
    <property type="component" value="Unassembled WGS sequence"/>
</dbReference>